<dbReference type="InterPro" id="IPR011249">
    <property type="entry name" value="Metalloenz_LuxS/M16"/>
</dbReference>
<evidence type="ECO:0000313" key="2">
    <source>
        <dbReference type="EMBL" id="KKN49692.1"/>
    </source>
</evidence>
<dbReference type="PANTHER" id="PTHR43016:SF13">
    <property type="entry name" value="PRESEQUENCE PROTEASE, MITOCHONDRIAL"/>
    <property type="match status" value="1"/>
</dbReference>
<evidence type="ECO:0000259" key="1">
    <source>
        <dbReference type="SMART" id="SM01264"/>
    </source>
</evidence>
<dbReference type="Gene3D" id="3.30.830.10">
    <property type="entry name" value="Metalloenzyme, LuxS/M16 peptidase-like"/>
    <property type="match status" value="4"/>
</dbReference>
<proteinExistence type="predicted"/>
<dbReference type="Pfam" id="PF08367">
    <property type="entry name" value="M16C_assoc"/>
    <property type="match status" value="1"/>
</dbReference>
<dbReference type="EMBL" id="LAZR01001155">
    <property type="protein sequence ID" value="KKN49692.1"/>
    <property type="molecule type" value="Genomic_DNA"/>
</dbReference>
<dbReference type="PANTHER" id="PTHR43016">
    <property type="entry name" value="PRESEQUENCE PROTEASE"/>
    <property type="match status" value="1"/>
</dbReference>
<dbReference type="FunFam" id="3.30.830.10:FF:000011">
    <property type="entry name" value="Presequence protease, mitochondrial"/>
    <property type="match status" value="1"/>
</dbReference>
<dbReference type="GO" id="GO:0006508">
    <property type="term" value="P:proteolysis"/>
    <property type="evidence" value="ECO:0007669"/>
    <property type="project" value="InterPro"/>
</dbReference>
<organism evidence="2">
    <name type="scientific">marine sediment metagenome</name>
    <dbReference type="NCBI Taxonomy" id="412755"/>
    <lineage>
        <taxon>unclassified sequences</taxon>
        <taxon>metagenomes</taxon>
        <taxon>ecological metagenomes</taxon>
    </lineage>
</organism>
<dbReference type="Pfam" id="PF05193">
    <property type="entry name" value="Peptidase_M16_C"/>
    <property type="match status" value="1"/>
</dbReference>
<dbReference type="AlphaFoldDB" id="A0A0F9RIS2"/>
<dbReference type="GO" id="GO:0046872">
    <property type="term" value="F:metal ion binding"/>
    <property type="evidence" value="ECO:0007669"/>
    <property type="project" value="InterPro"/>
</dbReference>
<protein>
    <recommendedName>
        <fullName evidence="1">Peptidase M16C associated domain-containing protein</fullName>
    </recommendedName>
</protein>
<gene>
    <name evidence="2" type="ORF">LCGC14_0640240</name>
</gene>
<dbReference type="InterPro" id="IPR013578">
    <property type="entry name" value="Peptidase_M16C_assoc"/>
</dbReference>
<dbReference type="SMART" id="SM01264">
    <property type="entry name" value="M16C_associated"/>
    <property type="match status" value="1"/>
</dbReference>
<reference evidence="2" key="1">
    <citation type="journal article" date="2015" name="Nature">
        <title>Complex archaea that bridge the gap between prokaryotes and eukaryotes.</title>
        <authorList>
            <person name="Spang A."/>
            <person name="Saw J.H."/>
            <person name="Jorgensen S.L."/>
            <person name="Zaremba-Niedzwiedzka K."/>
            <person name="Martijn J."/>
            <person name="Lind A.E."/>
            <person name="van Eijk R."/>
            <person name="Schleper C."/>
            <person name="Guy L."/>
            <person name="Ettema T.J."/>
        </authorList>
    </citation>
    <scope>NUCLEOTIDE SEQUENCE</scope>
</reference>
<dbReference type="InterPro" id="IPR011765">
    <property type="entry name" value="Pept_M16_N"/>
</dbReference>
<dbReference type="InterPro" id="IPR007863">
    <property type="entry name" value="Peptidase_M16_C"/>
</dbReference>
<sequence length="974" mass="109265">MAAVIDNATHPAFEKLRSHRIDTLNLDVEEYRHKKTGARHLHLAADNDENVFFVALRTFPMDSSGVAHVLEHTALCGSERYPVRDPFFMMIRRSLNTFMNAFTSSDWTAYPFASMNRKDFDNLLSVYLDSVFFSKLDPLDFAQEGHRLEFDKPDDPDTDLVYRGVVYNEMKGAMSSATSQLWQNLSSHLFPTTTYHYNSGGEPDHIVDLSYDDLIRFYRHHYHPSNAIFATYGNIPAHEHHERFEELALKRFDKLDIELPVRDEKRMYAPVRVEQGYGVNEGEDTANKIHIVVGWLLGQSFDLQENLEGQLLSAVLLENSASPLMRALETTDIGQAPSPMCGLEDSNREMTFVCGIEGSEPEKQKDLEALIENTLETVAREGVSQERLEAILHQLELHQREIAGDSFPYGLQLIMSAIAPMVHGGDPVELLDLEPVLATLREKIRDPQFIPGLIRRKLLDNPHRVTLTLRPDDKLDARRQQAIREALAKRKAQLTHEEVTQIVDRAKALEDRQTRKDDDSILPKVDLTDVPLQMPEPESRFDGDISATLFARGTNGLVYEQIVLPLPELTEQELLLLPYYSALISEVGCGDLDYLQMQDRISAESGGIGASFTAKGGIDDVQSLSGYMIFSGKALARNRTVLTELLRDVYTNARFDEKDRIREIIAQIRARREQAVTGSGHALAMGAAAQGMGPGAWLAFRLGGLAGIRGTKELDQSLKDPAALDAFCKSLAGLHNRIRKQAREFLLIGEEEQLPALIDDLKTCWQGDEGIKSANWKMDPVSYVTREAWLTSTQVNFCARAYSTVPVDHPDAAALTVLGGFLRNGYLHRVIREKGGAYGGGAAQDSVNGNFRFFSYRDPRLAETLEDFDKALVWLQETDHDYQELEESILGVIGQLDRPHSPAGAARHAFHNKLFGRSPEQRGRFRARILSVTLEDLKRVAATWLVPEKASTAVVTGPEHRKLVEGLGLTIQEL</sequence>
<dbReference type="InterPro" id="IPR055130">
    <property type="entry name" value="PreP_C"/>
</dbReference>
<feature type="domain" description="Peptidase M16C associated" evidence="1">
    <location>
        <begin position="469"/>
        <end position="714"/>
    </location>
</feature>
<dbReference type="Pfam" id="PF22516">
    <property type="entry name" value="PreP_C"/>
    <property type="match status" value="1"/>
</dbReference>
<name>A0A0F9RIS2_9ZZZZ</name>
<accession>A0A0F9RIS2</accession>
<dbReference type="Pfam" id="PF00675">
    <property type="entry name" value="Peptidase_M16"/>
    <property type="match status" value="1"/>
</dbReference>
<dbReference type="SUPFAM" id="SSF63411">
    <property type="entry name" value="LuxS/MPP-like metallohydrolase"/>
    <property type="match status" value="4"/>
</dbReference>
<comment type="caution">
    <text evidence="2">The sequence shown here is derived from an EMBL/GenBank/DDBJ whole genome shotgun (WGS) entry which is preliminary data.</text>
</comment>